<proteinExistence type="predicted"/>
<dbReference type="InterPro" id="IPR036412">
    <property type="entry name" value="HAD-like_sf"/>
</dbReference>
<dbReference type="EMBL" id="BMTL01000038">
    <property type="protein sequence ID" value="GGS20696.1"/>
    <property type="molecule type" value="Genomic_DNA"/>
</dbReference>
<dbReference type="InterPro" id="IPR023214">
    <property type="entry name" value="HAD_sf"/>
</dbReference>
<reference evidence="2" key="2">
    <citation type="submission" date="2020-09" db="EMBL/GenBank/DDBJ databases">
        <authorList>
            <person name="Sun Q."/>
            <person name="Ohkuma M."/>
        </authorList>
    </citation>
    <scope>NUCLEOTIDE SEQUENCE</scope>
    <source>
        <strain evidence="2">JCM 4386</strain>
    </source>
</reference>
<dbReference type="PANTHER" id="PTHR42891:SF1">
    <property type="entry name" value="D-GLYCERO-BETA-D-MANNO-HEPTOSE-1,7-BISPHOSPHATE 7-PHOSPHATASE"/>
    <property type="match status" value="1"/>
</dbReference>
<evidence type="ECO:0000313" key="2">
    <source>
        <dbReference type="EMBL" id="GGS20696.1"/>
    </source>
</evidence>
<keyword evidence="3" id="KW-1185">Reference proteome</keyword>
<evidence type="ECO:0008006" key="4">
    <source>
        <dbReference type="Google" id="ProtNLM"/>
    </source>
</evidence>
<organism evidence="2 3">
    <name type="scientific">Streptomyces humidus</name>
    <dbReference type="NCBI Taxonomy" id="52259"/>
    <lineage>
        <taxon>Bacteria</taxon>
        <taxon>Bacillati</taxon>
        <taxon>Actinomycetota</taxon>
        <taxon>Actinomycetes</taxon>
        <taxon>Kitasatosporales</taxon>
        <taxon>Streptomycetaceae</taxon>
        <taxon>Streptomyces</taxon>
    </lineage>
</organism>
<comment type="caution">
    <text evidence="2">The sequence shown here is derived from an EMBL/GenBank/DDBJ whole genome shotgun (WGS) entry which is preliminary data.</text>
</comment>
<accession>A0A918G718</accession>
<evidence type="ECO:0000313" key="3">
    <source>
        <dbReference type="Proteomes" id="UP000606194"/>
    </source>
</evidence>
<dbReference type="PANTHER" id="PTHR42891">
    <property type="entry name" value="D-GLYCERO-BETA-D-MANNO-HEPTOSE-1,7-BISPHOSPHATE 7-PHOSPHATASE"/>
    <property type="match status" value="1"/>
</dbReference>
<name>A0A918G718_9ACTN</name>
<dbReference type="GO" id="GO:0005975">
    <property type="term" value="P:carbohydrate metabolic process"/>
    <property type="evidence" value="ECO:0007669"/>
    <property type="project" value="InterPro"/>
</dbReference>
<reference evidence="2" key="1">
    <citation type="journal article" date="2014" name="Int. J. Syst. Evol. Microbiol.">
        <title>Complete genome sequence of Corynebacterium casei LMG S-19264T (=DSM 44701T), isolated from a smear-ripened cheese.</title>
        <authorList>
            <consortium name="US DOE Joint Genome Institute (JGI-PGF)"/>
            <person name="Walter F."/>
            <person name="Albersmeier A."/>
            <person name="Kalinowski J."/>
            <person name="Ruckert C."/>
        </authorList>
    </citation>
    <scope>NUCLEOTIDE SEQUENCE</scope>
    <source>
        <strain evidence="2">JCM 4386</strain>
    </source>
</reference>
<feature type="compositionally biased region" description="Polar residues" evidence="1">
    <location>
        <begin position="119"/>
        <end position="128"/>
    </location>
</feature>
<gene>
    <name evidence="2" type="ORF">GCM10010269_69500</name>
</gene>
<dbReference type="SUPFAM" id="SSF56784">
    <property type="entry name" value="HAD-like"/>
    <property type="match status" value="1"/>
</dbReference>
<dbReference type="GO" id="GO:0016791">
    <property type="term" value="F:phosphatase activity"/>
    <property type="evidence" value="ECO:0007669"/>
    <property type="project" value="InterPro"/>
</dbReference>
<dbReference type="InterPro" id="IPR004446">
    <property type="entry name" value="Heptose_bisP_phosphatase"/>
</dbReference>
<protein>
    <recommendedName>
        <fullName evidence="4">HAD-IIIA family hydrolase</fullName>
    </recommendedName>
</protein>
<dbReference type="Gene3D" id="3.40.50.1000">
    <property type="entry name" value="HAD superfamily/HAD-like"/>
    <property type="match status" value="1"/>
</dbReference>
<evidence type="ECO:0000256" key="1">
    <source>
        <dbReference type="SAM" id="MobiDB-lite"/>
    </source>
</evidence>
<dbReference type="Proteomes" id="UP000606194">
    <property type="component" value="Unassembled WGS sequence"/>
</dbReference>
<feature type="region of interest" description="Disordered" evidence="1">
    <location>
        <begin position="118"/>
        <end position="159"/>
    </location>
</feature>
<sequence length="159" mass="17011">MSRVQAVLFARDGTLVEDVPDNADPDRVRPIAGAREAVGLLRLHCVSTGFVTEQSGVASGVLTDAGVRRVDRRVDDLLGPFDMWGVCPHAPDDGCHCRVPEPGLILWRSHGCARPHGSAWSSVTSARTSKPPAGRAATAPAVSSGRRRRRGPAMWPRTS</sequence>
<dbReference type="RefSeq" id="WP_308435445.1">
    <property type="nucleotide sequence ID" value="NZ_BMTL01000038.1"/>
</dbReference>
<dbReference type="AlphaFoldDB" id="A0A918G718"/>